<feature type="transmembrane region" description="Helical" evidence="7">
    <location>
        <begin position="37"/>
        <end position="58"/>
    </location>
</feature>
<dbReference type="Pfam" id="PF00528">
    <property type="entry name" value="BPD_transp_1"/>
    <property type="match status" value="2"/>
</dbReference>
<feature type="transmembrane region" description="Helical" evidence="7">
    <location>
        <begin position="516"/>
        <end position="537"/>
    </location>
</feature>
<evidence type="ECO:0000259" key="9">
    <source>
        <dbReference type="PROSITE" id="PS50928"/>
    </source>
</evidence>
<feature type="domain" description="ABC transmembrane type-1" evidence="9">
    <location>
        <begin position="400"/>
        <end position="593"/>
    </location>
</feature>
<accession>A0ABQ6HV90</accession>
<dbReference type="PROSITE" id="PS50928">
    <property type="entry name" value="ABC_TM1"/>
    <property type="match status" value="2"/>
</dbReference>
<sequence length="608" mass="66497">MTAATVPARTPDTPEEPRAAGHHKPKASDRAKSEARLGWYLAGPAFVVMLAVTAYPILQAVYDSLFRYQLTAPDDRAFIGLRNYWVILRDPVWWSDFWTTILITVVTVIIELVIGFALALIMHRAVRGLKGLLRTVILVPYGIITVVSAFAWFYAFDITSGYVNHWFDWVPGISPDLNWFAERGTSLFVIIASEVWKTTPFISLLLLAGLAQVPGDLEEAAEVDGASAWQRLSRVIIPNMKAAIMVAVLFRALDAFRIFDNVFIMTKGANGTEVLSLLAYRQSISQLQIGLGAAVSVLLFLCVVLICFIAIKLFRVDLAGARGVLMRAALTARQRFWWTVIAIVVLVFALFPVASIIATSFKSSSEINSGTFLPPHWSTENYKQILSSGGSAQTLFLSALRNSVGISLISTFIAVVLATLAAYAIARLDFPGKRLILTTALGVSIFPVVSIVTPLFNLWRNIGLYDTWLGLIIPYLSLTLPISIWTLAAFFRQIPWELEQAAEVDGATPWQAFRKAIVPLAAPGVFTTALIAFFIAWNDFVYGISLTSTDRARPVPAALAFFTGASYFDQPTGAISAAAVVVTVPVVILVVLFQRQIVSGLTQGAVKG</sequence>
<feature type="transmembrane region" description="Helical" evidence="7">
    <location>
        <begin position="435"/>
        <end position="456"/>
    </location>
</feature>
<dbReference type="EMBL" id="BSUK01000001">
    <property type="protein sequence ID" value="GMA22435.1"/>
    <property type="molecule type" value="Genomic_DNA"/>
</dbReference>
<dbReference type="Proteomes" id="UP001157091">
    <property type="component" value="Unassembled WGS sequence"/>
</dbReference>
<evidence type="ECO:0000256" key="1">
    <source>
        <dbReference type="ARBA" id="ARBA00004651"/>
    </source>
</evidence>
<dbReference type="PANTHER" id="PTHR43005">
    <property type="entry name" value="BLR7065 PROTEIN"/>
    <property type="match status" value="1"/>
</dbReference>
<evidence type="ECO:0000256" key="3">
    <source>
        <dbReference type="ARBA" id="ARBA00022475"/>
    </source>
</evidence>
<keyword evidence="11" id="KW-1185">Reference proteome</keyword>
<feature type="transmembrane region" description="Helical" evidence="7">
    <location>
        <begin position="132"/>
        <end position="155"/>
    </location>
</feature>
<keyword evidence="2 7" id="KW-0813">Transport</keyword>
<evidence type="ECO:0000256" key="2">
    <source>
        <dbReference type="ARBA" id="ARBA00022448"/>
    </source>
</evidence>
<dbReference type="SUPFAM" id="SSF161098">
    <property type="entry name" value="MetI-like"/>
    <property type="match status" value="2"/>
</dbReference>
<reference evidence="11" key="1">
    <citation type="journal article" date="2019" name="Int. J. Syst. Evol. Microbiol.">
        <title>The Global Catalogue of Microorganisms (GCM) 10K type strain sequencing project: providing services to taxonomists for standard genome sequencing and annotation.</title>
        <authorList>
            <consortium name="The Broad Institute Genomics Platform"/>
            <consortium name="The Broad Institute Genome Sequencing Center for Infectious Disease"/>
            <person name="Wu L."/>
            <person name="Ma J."/>
        </authorList>
    </citation>
    <scope>NUCLEOTIDE SEQUENCE [LARGE SCALE GENOMIC DNA]</scope>
    <source>
        <strain evidence="11">NBRC 106348</strain>
    </source>
</reference>
<proteinExistence type="inferred from homology"/>
<dbReference type="InterPro" id="IPR035906">
    <property type="entry name" value="MetI-like_sf"/>
</dbReference>
<feature type="region of interest" description="Disordered" evidence="8">
    <location>
        <begin position="1"/>
        <end position="30"/>
    </location>
</feature>
<feature type="transmembrane region" description="Helical" evidence="7">
    <location>
        <begin position="574"/>
        <end position="593"/>
    </location>
</feature>
<comment type="subcellular location">
    <subcellularLocation>
        <location evidence="1 7">Cell membrane</location>
        <topology evidence="1 7">Multi-pass membrane protein</topology>
    </subcellularLocation>
</comment>
<evidence type="ECO:0000256" key="6">
    <source>
        <dbReference type="ARBA" id="ARBA00023136"/>
    </source>
</evidence>
<gene>
    <name evidence="10" type="ORF">GCM10025864_01940</name>
</gene>
<keyword evidence="6 7" id="KW-0472">Membrane</keyword>
<name>A0ABQ6HV90_9MICO</name>
<feature type="domain" description="ABC transmembrane type-1" evidence="9">
    <location>
        <begin position="97"/>
        <end position="310"/>
    </location>
</feature>
<keyword evidence="5 7" id="KW-1133">Transmembrane helix</keyword>
<feature type="transmembrane region" description="Helical" evidence="7">
    <location>
        <begin position="97"/>
        <end position="120"/>
    </location>
</feature>
<evidence type="ECO:0000256" key="7">
    <source>
        <dbReference type="RuleBase" id="RU363032"/>
    </source>
</evidence>
<feature type="transmembrane region" description="Helical" evidence="7">
    <location>
        <begin position="289"/>
        <end position="314"/>
    </location>
</feature>
<dbReference type="CDD" id="cd06261">
    <property type="entry name" value="TM_PBP2"/>
    <property type="match status" value="2"/>
</dbReference>
<evidence type="ECO:0000256" key="5">
    <source>
        <dbReference type="ARBA" id="ARBA00022989"/>
    </source>
</evidence>
<comment type="caution">
    <text evidence="10">The sequence shown here is derived from an EMBL/GenBank/DDBJ whole genome shotgun (WGS) entry which is preliminary data.</text>
</comment>
<feature type="transmembrane region" description="Helical" evidence="7">
    <location>
        <begin position="468"/>
        <end position="491"/>
    </location>
</feature>
<organism evidence="10 11">
    <name type="scientific">Luteimicrobium album</name>
    <dbReference type="NCBI Taxonomy" id="1054550"/>
    <lineage>
        <taxon>Bacteria</taxon>
        <taxon>Bacillati</taxon>
        <taxon>Actinomycetota</taxon>
        <taxon>Actinomycetes</taxon>
        <taxon>Micrococcales</taxon>
        <taxon>Luteimicrobium</taxon>
    </lineage>
</organism>
<dbReference type="Gene3D" id="1.10.3720.10">
    <property type="entry name" value="MetI-like"/>
    <property type="match status" value="2"/>
</dbReference>
<protein>
    <recommendedName>
        <fullName evidence="9">ABC transmembrane type-1 domain-containing protein</fullName>
    </recommendedName>
</protein>
<evidence type="ECO:0000256" key="4">
    <source>
        <dbReference type="ARBA" id="ARBA00022692"/>
    </source>
</evidence>
<feature type="transmembrane region" description="Helical" evidence="7">
    <location>
        <begin position="404"/>
        <end position="423"/>
    </location>
</feature>
<evidence type="ECO:0000256" key="8">
    <source>
        <dbReference type="SAM" id="MobiDB-lite"/>
    </source>
</evidence>
<feature type="transmembrane region" description="Helical" evidence="7">
    <location>
        <begin position="335"/>
        <end position="358"/>
    </location>
</feature>
<dbReference type="PANTHER" id="PTHR43005:SF2">
    <property type="entry name" value="INTEGRAL MEMBRANE SUGAR TRANSPORT PROTEIN"/>
    <property type="match status" value="1"/>
</dbReference>
<keyword evidence="4 7" id="KW-0812">Transmembrane</keyword>
<keyword evidence="3" id="KW-1003">Cell membrane</keyword>
<comment type="similarity">
    <text evidence="7">Belongs to the binding-protein-dependent transport system permease family.</text>
</comment>
<dbReference type="InterPro" id="IPR000515">
    <property type="entry name" value="MetI-like"/>
</dbReference>
<evidence type="ECO:0000313" key="11">
    <source>
        <dbReference type="Proteomes" id="UP001157091"/>
    </source>
</evidence>
<evidence type="ECO:0000313" key="10">
    <source>
        <dbReference type="EMBL" id="GMA22435.1"/>
    </source>
</evidence>